<keyword evidence="3" id="KW-0732">Signal</keyword>
<feature type="region of interest" description="Disordered" evidence="1">
    <location>
        <begin position="987"/>
        <end position="1010"/>
    </location>
</feature>
<keyword evidence="6" id="KW-1185">Reference proteome</keyword>
<feature type="compositionally biased region" description="Low complexity" evidence="1">
    <location>
        <begin position="1219"/>
        <end position="1228"/>
    </location>
</feature>
<feature type="compositionally biased region" description="Low complexity" evidence="1">
    <location>
        <begin position="1276"/>
        <end position="1296"/>
    </location>
</feature>
<dbReference type="InterPro" id="IPR040241">
    <property type="entry name" value="TRP_Flc/Pkd2-like"/>
</dbReference>
<feature type="transmembrane region" description="Helical" evidence="2">
    <location>
        <begin position="746"/>
        <end position="766"/>
    </location>
</feature>
<dbReference type="Proteomes" id="UP000077521">
    <property type="component" value="Unassembled WGS sequence"/>
</dbReference>
<dbReference type="PANTHER" id="PTHR31145">
    <property type="entry name" value="INTEGRAL MEMBRANE PROTEIN (AFU_ORTHOLOGUE AFUA_7G01610)"/>
    <property type="match status" value="1"/>
</dbReference>
<feature type="region of interest" description="Disordered" evidence="1">
    <location>
        <begin position="582"/>
        <end position="630"/>
    </location>
</feature>
<feature type="transmembrane region" description="Helical" evidence="2">
    <location>
        <begin position="857"/>
        <end position="877"/>
    </location>
</feature>
<proteinExistence type="predicted"/>
<feature type="transmembrane region" description="Helical" evidence="2">
    <location>
        <begin position="778"/>
        <end position="797"/>
    </location>
</feature>
<dbReference type="PANTHER" id="PTHR31145:SF6">
    <property type="entry name" value="INTEGRAL MEMBRANE PROTEIN (AFU_ORTHOLOGUE AFUA_7G01610)"/>
    <property type="match status" value="1"/>
</dbReference>
<keyword evidence="2" id="KW-0472">Membrane</keyword>
<feature type="compositionally biased region" description="Low complexity" evidence="1">
    <location>
        <begin position="1366"/>
        <end position="1383"/>
    </location>
</feature>
<feature type="domain" description="TRP C-terminal" evidence="4">
    <location>
        <begin position="740"/>
        <end position="947"/>
    </location>
</feature>
<feature type="compositionally biased region" description="Polar residues" evidence="1">
    <location>
        <begin position="586"/>
        <end position="597"/>
    </location>
</feature>
<keyword evidence="2" id="KW-1133">Transmembrane helix</keyword>
<feature type="compositionally biased region" description="Basic and acidic residues" evidence="1">
    <location>
        <begin position="1309"/>
        <end position="1318"/>
    </location>
</feature>
<evidence type="ECO:0000256" key="2">
    <source>
        <dbReference type="SAM" id="Phobius"/>
    </source>
</evidence>
<feature type="compositionally biased region" description="Polar residues" evidence="1">
    <location>
        <begin position="1549"/>
        <end position="1564"/>
    </location>
</feature>
<feature type="compositionally biased region" description="Polar residues" evidence="1">
    <location>
        <begin position="1174"/>
        <end position="1183"/>
    </location>
</feature>
<evidence type="ECO:0000313" key="6">
    <source>
        <dbReference type="Proteomes" id="UP000077521"/>
    </source>
</evidence>
<dbReference type="GO" id="GO:0055085">
    <property type="term" value="P:transmembrane transport"/>
    <property type="evidence" value="ECO:0007669"/>
    <property type="project" value="TreeGrafter"/>
</dbReference>
<feature type="transmembrane region" description="Helical" evidence="2">
    <location>
        <begin position="889"/>
        <end position="913"/>
    </location>
</feature>
<organism evidence="5 6">
    <name type="scientific">Tilletia indica</name>
    <dbReference type="NCBI Taxonomy" id="43049"/>
    <lineage>
        <taxon>Eukaryota</taxon>
        <taxon>Fungi</taxon>
        <taxon>Dikarya</taxon>
        <taxon>Basidiomycota</taxon>
        <taxon>Ustilaginomycotina</taxon>
        <taxon>Exobasidiomycetes</taxon>
        <taxon>Tilletiales</taxon>
        <taxon>Tilletiaceae</taxon>
        <taxon>Tilletia</taxon>
    </lineage>
</organism>
<accession>A0A8T8T679</accession>
<feature type="transmembrane region" description="Helical" evidence="2">
    <location>
        <begin position="833"/>
        <end position="851"/>
    </location>
</feature>
<dbReference type="InterPro" id="IPR010308">
    <property type="entry name" value="TRP_C"/>
</dbReference>
<gene>
    <name evidence="5" type="ORF">A4X13_0g2867</name>
</gene>
<reference evidence="5" key="1">
    <citation type="submission" date="2016-04" db="EMBL/GenBank/DDBJ databases">
        <authorList>
            <person name="Nguyen H.D."/>
            <person name="Samba Siva P."/>
            <person name="Cullis J."/>
            <person name="Levesque C.A."/>
            <person name="Hambleton S."/>
        </authorList>
    </citation>
    <scope>NUCLEOTIDE SEQUENCE</scope>
    <source>
        <strain evidence="5">DAOMC 236416</strain>
    </source>
</reference>
<evidence type="ECO:0000313" key="5">
    <source>
        <dbReference type="EMBL" id="KAE8255947.1"/>
    </source>
</evidence>
<feature type="compositionally biased region" description="Polar residues" evidence="1">
    <location>
        <begin position="1455"/>
        <end position="1483"/>
    </location>
</feature>
<feature type="region of interest" description="Disordered" evidence="1">
    <location>
        <begin position="1276"/>
        <end position="1581"/>
    </location>
</feature>
<dbReference type="Pfam" id="PF06011">
    <property type="entry name" value="TRP"/>
    <property type="match status" value="1"/>
</dbReference>
<sequence length="1581" mass="166144">MLIGRALKGQSKVLGSTMAFTSRCVLLLILICAISLASAQLDDDDTGLGSESGILSATSISATPTQTMAPGQTMTATSTTSATPAPTYTNVVLDLGPTYQPNFFIHQPLPDAYYGSAAHSRAPDIYFRDCNYHANSAKSVVASDFRLNVTSVYAQFDQNLEDTYIGRNAPTKGTLRIVALGEIGAEAHAADNRTNYLSAISIQSSFLTFPVFTNFTFLCDRIFPTTADALNPLINPTSCAYGPGPVAFGVSIPINSPYYLGTISTQLRLSDPSKPAKNIACIQINHTPYRPHAWYWSFILWLPIATTITFFVVAALARLFTALAVLRARFANRAREGTGPNWVRDKLRPTLAVAFSGEHLQQFAGLLRFASPGCWDIIYHLQFVAAIAMVSVHWPEWAYPVLRQAAWASLLGNVTVLHSHESSSDASTIDGYMPSGKIDVLRTFAAIPIGDVGDQMRNNLTSPLYMNTNLDPSSQSYAGGNRFLNLNSSAYGIPRYAYMIGLREEDLWPTAVVIWLYILAAVVGISAVLWLADWLHGIIHAAKQRRQADDLNVAALEGAGPGRGESSTAILAPKSPAASTAASLNFGINPSGSSNNVHRPGTPGGGGSSMNGATPLTSTVRPSSRSSMFDQNRRALTPVSVGAGEEYQERMRQSNSDGLGLIPGRQTPYDGEAETKIEVDGHANSPGSARWGQYRFFSALGGGTGTPLEKPGNGNLALRRSPRNGRGDRSGGAPAKLHLSVLHGSIVRIIALFHFPLTILSVWGFQSHNGAHSTNQRALAAAFFGVVCVLIPLYVVVRIARSTSEELYEDKPTFIQLGPMYNAYAPGSGTQKYIVALFVWTLVVGTMIGAAEASGSAQAIVLLAFEIAMSVGSSLLLPWGDGSHMGPVAFMGSVMRIITAVLLVLLSPVVGFGPHVAGWITYVILLVQAIWFVGAFFIVAVKVVELLVRIGFNVPYEEGARTKYGGLEGAIRQIRRRQDKILQLGSGLSQSSRLRRPASRGSTGSVLNMASSPGLGPISVATAANKPIRLTHSRQVSYASYLDNPRMNQQGPHRMSHQDSSMYGPYAGYFQPDPHDEGGIMAAMPSPSPGLHPSSSPMSWAPSPASAPTASPTGAVPLRPQSAQALHHQGSGGGGGGSPPTIGFVRVGGGRATDAQPWQSIPGTAVTARPMSRPTASPSNSLQPRHIGSPSASPSNSLQPRHIVGLPEGHGPGLAFPSAATAAAVAAARRGPRPQSQSAIVEHNWGEQASRNTPSPSPRRELVTLPDHRSSFNALAQANKAAQATQTGSDAATSGAAVGGSGAAAAAQKRLETKKEGRTGGGGGFWMRKKRNRGKSGSAADADNSFDEDDDDEEDEEDEGHDPRSNGKPPGAGNNNNSAGSGSMWSGFKNVVGGLRPNAARRVVGRERNVADDGSVGHGLDAEDDGTAPKQSGFEVVRKPRRSPVVQPSGPPQAGPSTATNAVATVPSSSSVGGISTQPQPQITAATTGTGTAASASPVGDGSLPPLTDLGRLNAGLGLDFNASLASSDSAGTPRGSLLTAAQHAAFGQTETTVPAPVTSSGAESGSERKPASDDPTFWRT</sequence>
<comment type="caution">
    <text evidence="5">The sequence shown here is derived from an EMBL/GenBank/DDBJ whole genome shotgun (WGS) entry which is preliminary data.</text>
</comment>
<feature type="compositionally biased region" description="Polar residues" evidence="1">
    <location>
        <begin position="1190"/>
        <end position="1199"/>
    </location>
</feature>
<feature type="compositionally biased region" description="Low complexity" evidence="1">
    <location>
        <begin position="1484"/>
        <end position="1497"/>
    </location>
</feature>
<feature type="transmembrane region" description="Helical" evidence="2">
    <location>
        <begin position="919"/>
        <end position="941"/>
    </location>
</feature>
<evidence type="ECO:0000256" key="1">
    <source>
        <dbReference type="SAM" id="MobiDB-lite"/>
    </source>
</evidence>
<dbReference type="GO" id="GO:0016020">
    <property type="term" value="C:membrane"/>
    <property type="evidence" value="ECO:0007669"/>
    <property type="project" value="TreeGrafter"/>
</dbReference>
<feature type="transmembrane region" description="Helical" evidence="2">
    <location>
        <begin position="512"/>
        <end position="535"/>
    </location>
</feature>
<evidence type="ECO:0000259" key="4">
    <source>
        <dbReference type="Pfam" id="PF06011"/>
    </source>
</evidence>
<name>A0A8T8T679_9BASI</name>
<feature type="compositionally biased region" description="Polar residues" evidence="1">
    <location>
        <begin position="1000"/>
        <end position="1010"/>
    </location>
</feature>
<feature type="chain" id="PRO_5035940656" description="TRP C-terminal domain-containing protein" evidence="3">
    <location>
        <begin position="40"/>
        <end position="1581"/>
    </location>
</feature>
<feature type="compositionally biased region" description="Low complexity" evidence="1">
    <location>
        <begin position="1089"/>
        <end position="1117"/>
    </location>
</feature>
<evidence type="ECO:0000256" key="3">
    <source>
        <dbReference type="SAM" id="SignalP"/>
    </source>
</evidence>
<feature type="signal peptide" evidence="3">
    <location>
        <begin position="1"/>
        <end position="39"/>
    </location>
</feature>
<feature type="region of interest" description="Disordered" evidence="1">
    <location>
        <begin position="708"/>
        <end position="732"/>
    </location>
</feature>
<dbReference type="EMBL" id="LWDF02000146">
    <property type="protein sequence ID" value="KAE8255947.1"/>
    <property type="molecule type" value="Genomic_DNA"/>
</dbReference>
<feature type="compositionally biased region" description="Acidic residues" evidence="1">
    <location>
        <begin position="1344"/>
        <end position="1360"/>
    </location>
</feature>
<feature type="compositionally biased region" description="Polar residues" evidence="1">
    <location>
        <begin position="610"/>
        <end position="630"/>
    </location>
</feature>
<feature type="region of interest" description="Disordered" evidence="1">
    <location>
        <begin position="1082"/>
        <end position="1263"/>
    </location>
</feature>
<feature type="transmembrane region" description="Helical" evidence="2">
    <location>
        <begin position="293"/>
        <end position="326"/>
    </location>
</feature>
<reference evidence="5" key="2">
    <citation type="journal article" date="2019" name="IMA Fungus">
        <title>Genome sequencing and comparison of five Tilletia species to identify candidate genes for the detection of regulated species infecting wheat.</title>
        <authorList>
            <person name="Nguyen H.D.T."/>
            <person name="Sultana T."/>
            <person name="Kesanakurti P."/>
            <person name="Hambleton S."/>
        </authorList>
    </citation>
    <scope>NUCLEOTIDE SEQUENCE</scope>
    <source>
        <strain evidence="5">DAOMC 236416</strain>
    </source>
</reference>
<protein>
    <recommendedName>
        <fullName evidence="4">TRP C-terminal domain-containing protein</fullName>
    </recommendedName>
</protein>
<keyword evidence="2" id="KW-0812">Transmembrane</keyword>